<proteinExistence type="inferred from homology"/>
<dbReference type="PANTHER" id="PTHR12818">
    <property type="entry name" value="TRNA (ADENINE(37)-N6)-METHYLTRANSFERASE"/>
    <property type="match status" value="1"/>
</dbReference>
<dbReference type="InterPro" id="IPR036413">
    <property type="entry name" value="YaeB-like_sf"/>
</dbReference>
<organism evidence="5 7">
    <name type="scientific">Intestinimonas massiliensis</name>
    <name type="common">ex Afouda et al. 2020</name>
    <dbReference type="NCBI Taxonomy" id="1673721"/>
    <lineage>
        <taxon>Bacteria</taxon>
        <taxon>Bacillati</taxon>
        <taxon>Bacillota</taxon>
        <taxon>Clostridia</taxon>
        <taxon>Eubacteriales</taxon>
        <taxon>Intestinimonas</taxon>
    </lineage>
</organism>
<sequence length="163" mass="17679">MENSLLVRPIGTVCASGDGFRIEVSPSFRPALMGLDAFGWVQILWWFSGCDDPASRATLQISRPYIRGPERLGVFSTRSPQRPNPLAVSCAQVLCVDSARGAVDLAYLDAADGTPVLDLKPYTPSLDRVERPGGPDWCAHWPGSVEASGAFDWSSEFAFESQS</sequence>
<keyword evidence="6" id="KW-1185">Reference proteome</keyword>
<dbReference type="Proteomes" id="UP001200313">
    <property type="component" value="Unassembled WGS sequence"/>
</dbReference>
<dbReference type="CDD" id="cd09281">
    <property type="entry name" value="UPF0066"/>
    <property type="match status" value="1"/>
</dbReference>
<dbReference type="PROSITE" id="PS01318">
    <property type="entry name" value="TSAA_1"/>
    <property type="match status" value="1"/>
</dbReference>
<dbReference type="InterPro" id="IPR023370">
    <property type="entry name" value="TrmO-like_N"/>
</dbReference>
<dbReference type="GO" id="GO:0008168">
    <property type="term" value="F:methyltransferase activity"/>
    <property type="evidence" value="ECO:0007669"/>
    <property type="project" value="UniProtKB-KW"/>
</dbReference>
<protein>
    <submittedName>
        <fullName evidence="5">SAM-dependent methyltransferase</fullName>
    </submittedName>
</protein>
<comment type="caution">
    <text evidence="5">The sequence shown here is derived from an EMBL/GenBank/DDBJ whole genome shotgun (WGS) entry which is preliminary data.</text>
</comment>
<dbReference type="Proteomes" id="UP001204562">
    <property type="component" value="Unassembled WGS sequence"/>
</dbReference>
<evidence type="ECO:0000259" key="3">
    <source>
        <dbReference type="PROSITE" id="PS51668"/>
    </source>
</evidence>
<dbReference type="RefSeq" id="WP_238074965.1">
    <property type="nucleotide sequence ID" value="NZ_JAKNJB010000041.1"/>
</dbReference>
<dbReference type="InterPro" id="IPR023368">
    <property type="entry name" value="UPF0066_cons_site"/>
</dbReference>
<evidence type="ECO:0000313" key="7">
    <source>
        <dbReference type="Proteomes" id="UP001204562"/>
    </source>
</evidence>
<dbReference type="AlphaFoldDB" id="A0AAW5JQX8"/>
<feature type="domain" description="TsaA-like" evidence="3">
    <location>
        <begin position="7"/>
        <end position="131"/>
    </location>
</feature>
<dbReference type="InterPro" id="IPR036414">
    <property type="entry name" value="YaeB_N_sf"/>
</dbReference>
<dbReference type="PANTHER" id="PTHR12818:SF0">
    <property type="entry name" value="TRNA (ADENINE(37)-N6)-METHYLTRANSFERASE"/>
    <property type="match status" value="1"/>
</dbReference>
<keyword evidence="5" id="KW-0808">Transferase</keyword>
<evidence type="ECO:0000313" key="5">
    <source>
        <dbReference type="EMBL" id="MCQ4771803.1"/>
    </source>
</evidence>
<evidence type="ECO:0000313" key="6">
    <source>
        <dbReference type="Proteomes" id="UP001200313"/>
    </source>
</evidence>
<accession>A0AAW5JQX8</accession>
<gene>
    <name evidence="4" type="ORF">L0P79_16675</name>
    <name evidence="5" type="ORF">NE579_15295</name>
</gene>
<dbReference type="SUPFAM" id="SSF118196">
    <property type="entry name" value="YaeB-like"/>
    <property type="match status" value="1"/>
</dbReference>
<dbReference type="PROSITE" id="PS51668">
    <property type="entry name" value="TSAA_2"/>
    <property type="match status" value="1"/>
</dbReference>
<evidence type="ECO:0000256" key="1">
    <source>
        <dbReference type="ARBA" id="ARBA00022691"/>
    </source>
</evidence>
<dbReference type="EMBL" id="JAKNJB010000041">
    <property type="protein sequence ID" value="MCG4528680.1"/>
    <property type="molecule type" value="Genomic_DNA"/>
</dbReference>
<reference evidence="4 6" key="1">
    <citation type="submission" date="2022-01" db="EMBL/GenBank/DDBJ databases">
        <title>Collection of gut derived symbiotic bacterial strains cultured from healthy donors.</title>
        <authorList>
            <person name="Lin H."/>
            <person name="Kohout C."/>
            <person name="Waligurski E."/>
            <person name="Pamer E.G."/>
        </authorList>
    </citation>
    <scope>NUCLEOTIDE SEQUENCE [LARGE SCALE GENOMIC DNA]</scope>
    <source>
        <strain evidence="4 6">DFI.3.7</strain>
    </source>
</reference>
<keyword evidence="1" id="KW-0949">S-adenosyl-L-methionine</keyword>
<evidence type="ECO:0000313" key="4">
    <source>
        <dbReference type="EMBL" id="MCG4528680.1"/>
    </source>
</evidence>
<dbReference type="EMBL" id="JANFYS010000055">
    <property type="protein sequence ID" value="MCQ4771803.1"/>
    <property type="molecule type" value="Genomic_DNA"/>
</dbReference>
<keyword evidence="5" id="KW-0489">Methyltransferase</keyword>
<evidence type="ECO:0000256" key="2">
    <source>
        <dbReference type="ARBA" id="ARBA00033753"/>
    </source>
</evidence>
<name>A0AAW5JQX8_9FIRM</name>
<comment type="similarity">
    <text evidence="2">Belongs to the tRNA methyltransferase O family.</text>
</comment>
<dbReference type="GO" id="GO:0032259">
    <property type="term" value="P:methylation"/>
    <property type="evidence" value="ECO:0007669"/>
    <property type="project" value="UniProtKB-KW"/>
</dbReference>
<dbReference type="Gene3D" id="2.40.30.70">
    <property type="entry name" value="YaeB-like"/>
    <property type="match status" value="1"/>
</dbReference>
<reference evidence="5" key="2">
    <citation type="submission" date="2022-06" db="EMBL/GenBank/DDBJ databases">
        <title>Isolation of gut microbiota from human fecal samples.</title>
        <authorList>
            <person name="Pamer E.G."/>
            <person name="Barat B."/>
            <person name="Waligurski E."/>
            <person name="Medina S."/>
            <person name="Paddock L."/>
            <person name="Mostad J."/>
        </authorList>
    </citation>
    <scope>NUCLEOTIDE SEQUENCE</scope>
    <source>
        <strain evidence="5">DFI.9.91</strain>
    </source>
</reference>
<dbReference type="InterPro" id="IPR040372">
    <property type="entry name" value="YaeB-like"/>
</dbReference>
<dbReference type="Pfam" id="PF01980">
    <property type="entry name" value="TrmO_N"/>
    <property type="match status" value="1"/>
</dbReference>